<dbReference type="KEGG" id="cst:CLOST_1264"/>
<comment type="similarity">
    <text evidence="1">Belongs to the type-I restriction system S methylase family.</text>
</comment>
<organism evidence="5 6">
    <name type="scientific">Acetoanaerobium sticklandii (strain ATCC 12662 / DSM 519 / JCM 1433 / CCUG 9281 / NCIMB 10654 / HF)</name>
    <name type="common">Clostridium sticklandii</name>
    <dbReference type="NCBI Taxonomy" id="499177"/>
    <lineage>
        <taxon>Bacteria</taxon>
        <taxon>Bacillati</taxon>
        <taxon>Bacillota</taxon>
        <taxon>Clostridia</taxon>
        <taxon>Peptostreptococcales</taxon>
        <taxon>Filifactoraceae</taxon>
        <taxon>Acetoanaerobium</taxon>
    </lineage>
</organism>
<dbReference type="AlphaFoldDB" id="E3PY69"/>
<dbReference type="Pfam" id="PF01420">
    <property type="entry name" value="Methylase_S"/>
    <property type="match status" value="2"/>
</dbReference>
<accession>E3PY69</accession>
<dbReference type="GO" id="GO:0009307">
    <property type="term" value="P:DNA restriction-modification system"/>
    <property type="evidence" value="ECO:0007669"/>
    <property type="project" value="UniProtKB-KW"/>
</dbReference>
<dbReference type="InterPro" id="IPR044946">
    <property type="entry name" value="Restrct_endonuc_typeI_TRD_sf"/>
</dbReference>
<dbReference type="InterPro" id="IPR052021">
    <property type="entry name" value="Type-I_RS_S_subunit"/>
</dbReference>
<evidence type="ECO:0000313" key="6">
    <source>
        <dbReference type="Proteomes" id="UP000007041"/>
    </source>
</evidence>
<protein>
    <submittedName>
        <fullName evidence="5">Restriction modification system DNA specificity domain</fullName>
    </submittedName>
</protein>
<name>E3PY69_ACESD</name>
<dbReference type="SUPFAM" id="SSF116734">
    <property type="entry name" value="DNA methylase specificity domain"/>
    <property type="match status" value="2"/>
</dbReference>
<keyword evidence="3" id="KW-0238">DNA-binding</keyword>
<gene>
    <name evidence="5" type="ordered locus">CLOST_1264</name>
</gene>
<dbReference type="Gene3D" id="3.90.220.20">
    <property type="entry name" value="DNA methylase specificity domains"/>
    <property type="match status" value="2"/>
</dbReference>
<dbReference type="PANTHER" id="PTHR30408">
    <property type="entry name" value="TYPE-1 RESTRICTION ENZYME ECOKI SPECIFICITY PROTEIN"/>
    <property type="match status" value="1"/>
</dbReference>
<dbReference type="PANTHER" id="PTHR30408:SF12">
    <property type="entry name" value="TYPE I RESTRICTION ENZYME MJAVIII SPECIFICITY SUBUNIT"/>
    <property type="match status" value="1"/>
</dbReference>
<feature type="domain" description="Type I restriction modification DNA specificity" evidence="4">
    <location>
        <begin position="210"/>
        <end position="374"/>
    </location>
</feature>
<dbReference type="STRING" id="1511.CLOST_1264"/>
<dbReference type="Gene3D" id="1.10.287.1120">
    <property type="entry name" value="Bipartite methylase S protein"/>
    <property type="match status" value="1"/>
</dbReference>
<keyword evidence="6" id="KW-1185">Reference proteome</keyword>
<keyword evidence="2" id="KW-0680">Restriction system</keyword>
<dbReference type="HOGENOM" id="CLU_021095_1_0_9"/>
<reference evidence="6" key="1">
    <citation type="journal article" date="2010" name="BMC Genomics">
        <title>Clostridium sticklandii, a specialist in amino acid degradation:revisiting its metabolism through its genome sequence.</title>
        <authorList>
            <person name="Fonknechten N."/>
            <person name="Chaussonnerie S."/>
            <person name="Tricot S."/>
            <person name="Lajus A."/>
            <person name="Andreesen J.R."/>
            <person name="Perchat N."/>
            <person name="Pelletier E."/>
            <person name="Gouyvenoux M."/>
            <person name="Barbe V."/>
            <person name="Salanoubat M."/>
            <person name="Le Paslier D."/>
            <person name="Weissenbach J."/>
            <person name="Cohen G.N."/>
            <person name="Kreimeyer A."/>
        </authorList>
    </citation>
    <scope>NUCLEOTIDE SEQUENCE [LARGE SCALE GENOMIC DNA]</scope>
    <source>
        <strain evidence="6">ATCC 12662 / DSM 519 / JCM 1433 / CCUG 9281 / NCIMB 10654 / HF</strain>
    </source>
</reference>
<dbReference type="InterPro" id="IPR000055">
    <property type="entry name" value="Restrct_endonuc_typeI_TRD"/>
</dbReference>
<proteinExistence type="inferred from homology"/>
<sequence length="405" mass="46958">MREMKDSELLWLGEYNETWDLVPLKHLVNITTGKKDVNQGHPDGEYPFFTCSMTPYRSSNYSFDSEALLVAGNGMVGFTQYYNGKFEAYQRTYVLSDFKEIHPLYLKHYITELLPKYLTDKSVGSVIDFIKLGDLKSFGIVRPSITDQKKISSYLEQKVALIDNILEKTKQSIEEYKKYKQSLITETVTKGLNPDVKMKDIGIEWIGEIPEQWKVLKLKCIFEISKRISGELGHSVLSVTQNGLKIKDLTSNEGQLSSDYSKYQYVYKTDFVMNHMDLLTGWVDLSPYDGVTSPDYRVFKMKDGLKYSKEYYLYIFQVCYLNQIFYGLGQGISNLGRWRLQTDKFINFSLPVPPIDEQKKIAKFLQNKLGEIEKFVKTKESLLKELEAYKKSLIYEVVTGKKEII</sequence>
<dbReference type="BioCyc" id="CSTI499177:GJE9-1312-MONOMER"/>
<evidence type="ECO:0000256" key="1">
    <source>
        <dbReference type="ARBA" id="ARBA00010923"/>
    </source>
</evidence>
<dbReference type="REBASE" id="28782">
    <property type="entry name" value="S.CstSORF1265P"/>
</dbReference>
<feature type="domain" description="Type I restriction modification DNA specificity" evidence="4">
    <location>
        <begin position="16"/>
        <end position="174"/>
    </location>
</feature>
<evidence type="ECO:0000313" key="5">
    <source>
        <dbReference type="EMBL" id="CBH21384.1"/>
    </source>
</evidence>
<evidence type="ECO:0000259" key="4">
    <source>
        <dbReference type="Pfam" id="PF01420"/>
    </source>
</evidence>
<dbReference type="eggNOG" id="COG0732">
    <property type="taxonomic scope" value="Bacteria"/>
</dbReference>
<evidence type="ECO:0000256" key="2">
    <source>
        <dbReference type="ARBA" id="ARBA00022747"/>
    </source>
</evidence>
<dbReference type="EMBL" id="FP565809">
    <property type="protein sequence ID" value="CBH21384.1"/>
    <property type="molecule type" value="Genomic_DNA"/>
</dbReference>
<dbReference type="GO" id="GO:0003677">
    <property type="term" value="F:DNA binding"/>
    <property type="evidence" value="ECO:0007669"/>
    <property type="project" value="UniProtKB-KW"/>
</dbReference>
<evidence type="ECO:0000256" key="3">
    <source>
        <dbReference type="ARBA" id="ARBA00023125"/>
    </source>
</evidence>
<dbReference type="Proteomes" id="UP000007041">
    <property type="component" value="Chromosome"/>
</dbReference>